<dbReference type="Pfam" id="PF04775">
    <property type="entry name" value="Bile_Hydr_Trans"/>
    <property type="match status" value="1"/>
</dbReference>
<accession>A0A4P6JS08</accession>
<protein>
    <recommendedName>
        <fullName evidence="1">Acyl-CoA thioester hydrolase/bile acid-CoA amino acid N-acetyltransferase domain-containing protein</fullName>
    </recommendedName>
</protein>
<reference evidence="2 3" key="1">
    <citation type="submission" date="2019-01" db="EMBL/GenBank/DDBJ databases">
        <title>Ktedonosporobacter rubrisoli SCAWS-G2.</title>
        <authorList>
            <person name="Huang Y."/>
            <person name="Yan B."/>
        </authorList>
    </citation>
    <scope>NUCLEOTIDE SEQUENCE [LARGE SCALE GENOMIC DNA]</scope>
    <source>
        <strain evidence="2 3">SCAWS-G2</strain>
    </source>
</reference>
<dbReference type="GO" id="GO:0006637">
    <property type="term" value="P:acyl-CoA metabolic process"/>
    <property type="evidence" value="ECO:0007669"/>
    <property type="project" value="TreeGrafter"/>
</dbReference>
<dbReference type="KEGG" id="kbs:EPA93_20610"/>
<evidence type="ECO:0000313" key="3">
    <source>
        <dbReference type="Proteomes" id="UP000290365"/>
    </source>
</evidence>
<dbReference type="InterPro" id="IPR042490">
    <property type="entry name" value="Thio_Ohase/BAAT_N"/>
</dbReference>
<dbReference type="OrthoDB" id="139592at2"/>
<feature type="domain" description="Acyl-CoA thioester hydrolase/bile acid-CoA amino acid N-acetyltransferase" evidence="1">
    <location>
        <begin position="21"/>
        <end position="106"/>
    </location>
</feature>
<evidence type="ECO:0000259" key="1">
    <source>
        <dbReference type="Pfam" id="PF04775"/>
    </source>
</evidence>
<keyword evidence="3" id="KW-1185">Reference proteome</keyword>
<dbReference type="PANTHER" id="PTHR10824:SF4">
    <property type="entry name" value="ACYL-COENZYME A THIOESTERASE 1-LIKE"/>
    <property type="match status" value="1"/>
</dbReference>
<dbReference type="GO" id="GO:0006631">
    <property type="term" value="P:fatty acid metabolic process"/>
    <property type="evidence" value="ECO:0007669"/>
    <property type="project" value="TreeGrafter"/>
</dbReference>
<dbReference type="EMBL" id="CP035758">
    <property type="protein sequence ID" value="QBD78269.1"/>
    <property type="molecule type" value="Genomic_DNA"/>
</dbReference>
<dbReference type="GO" id="GO:0047617">
    <property type="term" value="F:fatty acyl-CoA hydrolase activity"/>
    <property type="evidence" value="ECO:0007669"/>
    <property type="project" value="TreeGrafter"/>
</dbReference>
<proteinExistence type="predicted"/>
<name>A0A4P6JS08_KTERU</name>
<dbReference type="PANTHER" id="PTHR10824">
    <property type="entry name" value="ACYL-COENZYME A THIOESTERASE-RELATED"/>
    <property type="match status" value="1"/>
</dbReference>
<gene>
    <name evidence="2" type="ORF">EPA93_20610</name>
</gene>
<dbReference type="Proteomes" id="UP000290365">
    <property type="component" value="Chromosome"/>
</dbReference>
<organism evidence="2 3">
    <name type="scientific">Ktedonosporobacter rubrisoli</name>
    <dbReference type="NCBI Taxonomy" id="2509675"/>
    <lineage>
        <taxon>Bacteria</taxon>
        <taxon>Bacillati</taxon>
        <taxon>Chloroflexota</taxon>
        <taxon>Ktedonobacteria</taxon>
        <taxon>Ktedonobacterales</taxon>
        <taxon>Ktedonosporobacteraceae</taxon>
        <taxon>Ktedonosporobacter</taxon>
    </lineage>
</organism>
<evidence type="ECO:0000313" key="2">
    <source>
        <dbReference type="EMBL" id="QBD78269.1"/>
    </source>
</evidence>
<dbReference type="RefSeq" id="WP_129889322.1">
    <property type="nucleotide sequence ID" value="NZ_CP035758.1"/>
</dbReference>
<dbReference type="InterPro" id="IPR006862">
    <property type="entry name" value="Thio_Ohase/aa_AcTrfase"/>
</dbReference>
<sequence>MIQPITSSCQFKITPQTSLIDEPVSLCLLGLQPHQHATIHAQMLDGFRQCWQSAATFVADAQGRIDLNVQKPLAGSYTEVDPMGLFWSMSVIEKGKKEKTFFARNNPRP</sequence>
<dbReference type="Gene3D" id="2.60.40.2240">
    <property type="entry name" value="Acyl-CoA thioester hydrolase/BAAT N-terminal domain"/>
    <property type="match status" value="1"/>
</dbReference>
<dbReference type="AlphaFoldDB" id="A0A4P6JS08"/>